<comment type="caution">
    <text evidence="1">The sequence shown here is derived from an EMBL/GenBank/DDBJ whole genome shotgun (WGS) entry which is preliminary data.</text>
</comment>
<gene>
    <name evidence="1" type="ORF">IB292_02180</name>
</gene>
<proteinExistence type="predicted"/>
<evidence type="ECO:0000313" key="2">
    <source>
        <dbReference type="Proteomes" id="UP000726777"/>
    </source>
</evidence>
<dbReference type="Proteomes" id="UP000726777">
    <property type="component" value="Unassembled WGS sequence"/>
</dbReference>
<dbReference type="RefSeq" id="WP_228085510.1">
    <property type="nucleotide sequence ID" value="NZ_JACVHL010000002.1"/>
</dbReference>
<dbReference type="EMBL" id="JACVHL010000002">
    <property type="protein sequence ID" value="MCC3803836.1"/>
    <property type="molecule type" value="Genomic_DNA"/>
</dbReference>
<reference evidence="1" key="1">
    <citation type="submission" date="2020-09" db="EMBL/GenBank/DDBJ databases">
        <title>Genome sequence of Vibrio parahaemolyticus isolates.</title>
        <authorList>
            <person name="Hammerl J.A."/>
            <person name="Strauch E."/>
        </authorList>
    </citation>
    <scope>NUCLEOTIDE SEQUENCE</scope>
    <source>
        <strain evidence="1">17-VB00146</strain>
    </source>
</reference>
<evidence type="ECO:0000313" key="1">
    <source>
        <dbReference type="EMBL" id="MCC3803836.1"/>
    </source>
</evidence>
<protein>
    <submittedName>
        <fullName evidence="1">Uncharacterized protein</fullName>
    </submittedName>
</protein>
<dbReference type="AlphaFoldDB" id="A0A9Q3UC71"/>
<name>A0A9Q3UC71_VIBPH</name>
<organism evidence="1 2">
    <name type="scientific">Vibrio parahaemolyticus</name>
    <dbReference type="NCBI Taxonomy" id="670"/>
    <lineage>
        <taxon>Bacteria</taxon>
        <taxon>Pseudomonadati</taxon>
        <taxon>Pseudomonadota</taxon>
        <taxon>Gammaproteobacteria</taxon>
        <taxon>Vibrionales</taxon>
        <taxon>Vibrionaceae</taxon>
        <taxon>Vibrio</taxon>
    </lineage>
</organism>
<accession>A0A9Q3UC71</accession>
<sequence>MQPNLKPQPKFIEHLKSINLNINHLHSINDSFSVVNYRVSERGNFDENLFTYLSNSAMFSGDISLECAKAVNLSLQSLFCEIQLMNKWIRLETLAAEIVKEAIQSFNEKGYDHVDMIKFHNQIQDCRTQQTELLVNCEKPNFDVPQNSDYYFLELHKAGFQNGYRSGWSEIVDEIIQSNPSPKGLINIDKIFEIFSFEVENFVLTATRARANTFSLISQLSLLVKSK</sequence>